<keyword evidence="1" id="KW-0472">Membrane</keyword>
<feature type="transmembrane region" description="Helical" evidence="1">
    <location>
        <begin position="54"/>
        <end position="74"/>
    </location>
</feature>
<evidence type="ECO:0000313" key="2">
    <source>
        <dbReference type="EMBL" id="KAG0714487.1"/>
    </source>
</evidence>
<comment type="caution">
    <text evidence="2">The sequence shown here is derived from an EMBL/GenBank/DDBJ whole genome shotgun (WGS) entry which is preliminary data.</text>
</comment>
<reference evidence="2" key="1">
    <citation type="submission" date="2020-07" db="EMBL/GenBank/DDBJ databases">
        <title>The High-quality genome of the commercially important snow crab, Chionoecetes opilio.</title>
        <authorList>
            <person name="Jeong J.-H."/>
            <person name="Ryu S."/>
        </authorList>
    </citation>
    <scope>NUCLEOTIDE SEQUENCE</scope>
    <source>
        <strain evidence="2">MADBK_172401_WGS</strain>
        <tissue evidence="2">Digestive gland</tissue>
    </source>
</reference>
<keyword evidence="3" id="KW-1185">Reference proteome</keyword>
<keyword evidence="1" id="KW-0812">Transmembrane</keyword>
<gene>
    <name evidence="2" type="ORF">GWK47_014061</name>
</gene>
<dbReference type="EMBL" id="JACEEZ010020495">
    <property type="protein sequence ID" value="KAG0714487.1"/>
    <property type="molecule type" value="Genomic_DNA"/>
</dbReference>
<organism evidence="2 3">
    <name type="scientific">Chionoecetes opilio</name>
    <name type="common">Atlantic snow crab</name>
    <name type="synonym">Cancer opilio</name>
    <dbReference type="NCBI Taxonomy" id="41210"/>
    <lineage>
        <taxon>Eukaryota</taxon>
        <taxon>Metazoa</taxon>
        <taxon>Ecdysozoa</taxon>
        <taxon>Arthropoda</taxon>
        <taxon>Crustacea</taxon>
        <taxon>Multicrustacea</taxon>
        <taxon>Malacostraca</taxon>
        <taxon>Eumalacostraca</taxon>
        <taxon>Eucarida</taxon>
        <taxon>Decapoda</taxon>
        <taxon>Pleocyemata</taxon>
        <taxon>Brachyura</taxon>
        <taxon>Eubrachyura</taxon>
        <taxon>Majoidea</taxon>
        <taxon>Majidae</taxon>
        <taxon>Chionoecetes</taxon>
    </lineage>
</organism>
<dbReference type="OrthoDB" id="6372711at2759"/>
<dbReference type="Proteomes" id="UP000770661">
    <property type="component" value="Unassembled WGS sequence"/>
</dbReference>
<dbReference type="AlphaFoldDB" id="A0A8J4XTT4"/>
<name>A0A8J4XTT4_CHIOP</name>
<sequence length="192" mass="21664">MDRPMAEPRRRRKWTLNPRGSLWANGSPNESGFMVNKRAMYEPGAVMVCSQKRACCVVSMGFAAIITIALIVAFTKPVGLNRSKHNPLPSASAAKRLIYRVCCSTWNKMLGDALRITSMGQYHSDSSSQLWIRKKSRILDVALTRLRLCHTTLTAHLHCLRLSPEAHNPWCRNVLKTIEHFLLHVRASTPTV</sequence>
<keyword evidence="1" id="KW-1133">Transmembrane helix</keyword>
<evidence type="ECO:0000256" key="1">
    <source>
        <dbReference type="SAM" id="Phobius"/>
    </source>
</evidence>
<protein>
    <submittedName>
        <fullName evidence="2">Uncharacterized protein</fullName>
    </submittedName>
</protein>
<evidence type="ECO:0000313" key="3">
    <source>
        <dbReference type="Proteomes" id="UP000770661"/>
    </source>
</evidence>
<accession>A0A8J4XTT4</accession>
<proteinExistence type="predicted"/>